<dbReference type="PRINTS" id="PR00886">
    <property type="entry name" value="HIGHMOBLTY12"/>
</dbReference>
<dbReference type="SMART" id="SM00398">
    <property type="entry name" value="HMG"/>
    <property type="match status" value="1"/>
</dbReference>
<dbReference type="PROSITE" id="PS50118">
    <property type="entry name" value="HMG_BOX_2"/>
    <property type="match status" value="1"/>
</dbReference>
<feature type="non-terminal residue" evidence="4">
    <location>
        <position position="1"/>
    </location>
</feature>
<dbReference type="Pfam" id="PF00505">
    <property type="entry name" value="HMG_box"/>
    <property type="match status" value="1"/>
</dbReference>
<dbReference type="GO" id="GO:0005634">
    <property type="term" value="C:nucleus"/>
    <property type="evidence" value="ECO:0007669"/>
    <property type="project" value="UniProtKB-UniRule"/>
</dbReference>
<evidence type="ECO:0000256" key="2">
    <source>
        <dbReference type="PROSITE-ProRule" id="PRU00267"/>
    </source>
</evidence>
<name>A0A819YWF5_9BILA</name>
<evidence type="ECO:0000313" key="4">
    <source>
        <dbReference type="EMBL" id="CAF4165103.1"/>
    </source>
</evidence>
<dbReference type="InterPro" id="IPR009071">
    <property type="entry name" value="HMG_box_dom"/>
</dbReference>
<dbReference type="InterPro" id="IPR050342">
    <property type="entry name" value="HMGB"/>
</dbReference>
<dbReference type="AlphaFoldDB" id="A0A819YWF5"/>
<dbReference type="PANTHER" id="PTHR48112">
    <property type="entry name" value="HIGH MOBILITY GROUP PROTEIN DSP1"/>
    <property type="match status" value="1"/>
</dbReference>
<dbReference type="Gene3D" id="1.10.30.10">
    <property type="entry name" value="High mobility group box domain"/>
    <property type="match status" value="1"/>
</dbReference>
<dbReference type="GO" id="GO:0003677">
    <property type="term" value="F:DNA binding"/>
    <property type="evidence" value="ECO:0007669"/>
    <property type="project" value="UniProtKB-UniRule"/>
</dbReference>
<comment type="caution">
    <text evidence="4">The sequence shown here is derived from an EMBL/GenBank/DDBJ whole genome shotgun (WGS) entry which is preliminary data.</text>
</comment>
<evidence type="ECO:0000259" key="3">
    <source>
        <dbReference type="PROSITE" id="PS50118"/>
    </source>
</evidence>
<accession>A0A819YWF5</accession>
<feature type="domain" description="HMG box" evidence="3">
    <location>
        <begin position="15"/>
        <end position="83"/>
    </location>
</feature>
<dbReference type="InterPro" id="IPR036910">
    <property type="entry name" value="HMG_box_dom_sf"/>
</dbReference>
<protein>
    <recommendedName>
        <fullName evidence="3">HMG box domain-containing protein</fullName>
    </recommendedName>
</protein>
<reference evidence="4" key="1">
    <citation type="submission" date="2021-02" db="EMBL/GenBank/DDBJ databases">
        <authorList>
            <person name="Nowell W R."/>
        </authorList>
    </citation>
    <scope>NUCLEOTIDE SEQUENCE</scope>
</reference>
<keyword evidence="1 2" id="KW-0238">DNA-binding</keyword>
<keyword evidence="2" id="KW-0539">Nucleus</keyword>
<dbReference type="Proteomes" id="UP000663836">
    <property type="component" value="Unassembled WGS sequence"/>
</dbReference>
<organism evidence="4 5">
    <name type="scientific">Rotaria sordida</name>
    <dbReference type="NCBI Taxonomy" id="392033"/>
    <lineage>
        <taxon>Eukaryota</taxon>
        <taxon>Metazoa</taxon>
        <taxon>Spiralia</taxon>
        <taxon>Gnathifera</taxon>
        <taxon>Rotifera</taxon>
        <taxon>Eurotatoria</taxon>
        <taxon>Bdelloidea</taxon>
        <taxon>Philodinida</taxon>
        <taxon>Philodinidae</taxon>
        <taxon>Rotaria</taxon>
    </lineage>
</organism>
<evidence type="ECO:0000313" key="5">
    <source>
        <dbReference type="Proteomes" id="UP000663836"/>
    </source>
</evidence>
<feature type="DNA-binding region" description="HMG box" evidence="2">
    <location>
        <begin position="15"/>
        <end position="83"/>
    </location>
</feature>
<dbReference type="EMBL" id="CAJOBD010011279">
    <property type="protein sequence ID" value="CAF4165103.1"/>
    <property type="molecule type" value="Genomic_DNA"/>
</dbReference>
<proteinExistence type="predicted"/>
<gene>
    <name evidence="4" type="ORF">JBS370_LOCUS34710</name>
</gene>
<dbReference type="SUPFAM" id="SSF47095">
    <property type="entry name" value="HMG-box"/>
    <property type="match status" value="1"/>
</dbReference>
<evidence type="ECO:0000256" key="1">
    <source>
        <dbReference type="ARBA" id="ARBA00023125"/>
    </source>
</evidence>
<sequence length="321" mass="36160">MPRQSKKISKDSNAPKRPLSGYFLFARDERPKIKLTQPNVATTEVMKVIGERWSNLDVDLKKQYVKLAAEEKIRYDQEMAIYRQKKTMTNPIVSMDNQLLFLMDENFIKISISSDSGLHENNSHLSKFPSLCSSLTSDKTHEVTNGLEHKSFWHDDFNFSRFSTMARWQSETGNLNLHSNSSNQEIPSTTNDLFAKKNIPSTSFIDVLISPMSRLSTSSSLMSFNSLGNNKTSEQLLCRSTITNSTDQLIVPNENVNLLSSAASFLPLPGPLSHRQTLSTIDNIPLTITDNDLQRVPPSFILMQSPSTYANGSTIYSQQQP</sequence>